<protein>
    <submittedName>
        <fullName evidence="3">Uncharacterized protein</fullName>
    </submittedName>
</protein>
<dbReference type="EMBL" id="NNRU01000001">
    <property type="protein sequence ID" value="RFT30590.1"/>
    <property type="molecule type" value="Genomic_DNA"/>
</dbReference>
<reference evidence="5 6" key="2">
    <citation type="submission" date="2023-05" db="EMBL/GenBank/DDBJ databases">
        <title>Cataloging the Phylogenetic Diversity of Human Bladder Bacteria.</title>
        <authorList>
            <person name="Du J."/>
        </authorList>
    </citation>
    <scope>NUCLEOTIDE SEQUENCE [LARGE SCALE GENOMIC DNA]</scope>
    <source>
        <strain evidence="2 5">UMB6972</strain>
        <strain evidence="1 6">UMB9230</strain>
    </source>
</reference>
<proteinExistence type="predicted"/>
<dbReference type="Proteomes" id="UP001240561">
    <property type="component" value="Unassembled WGS sequence"/>
</dbReference>
<dbReference type="EMBL" id="JASOLZ010000002">
    <property type="protein sequence ID" value="MDK6861362.1"/>
    <property type="molecule type" value="Genomic_DNA"/>
</dbReference>
<evidence type="ECO:0000313" key="1">
    <source>
        <dbReference type="EMBL" id="MDK6695862.1"/>
    </source>
</evidence>
<sequence length="153" mass="17835">MTNPLRGIREEDIVKYFKDHNLSVDKTYVFTMKYDPWWKDLIKLFLLPKLFYVAQGVVARIIAATNNEFIIVNPNVILGSGNLAKLDDKYLRRIAWNQLTNFEVISKPTTQIIRFTANGKTEEWSVPTESASVWHFNVYNLDNLRKTIQSHIS</sequence>
<evidence type="ECO:0000313" key="3">
    <source>
        <dbReference type="EMBL" id="RFT30590.1"/>
    </source>
</evidence>
<dbReference type="GeneID" id="45577256"/>
<name>A0A0J8FDD8_GARVA</name>
<organism evidence="3 4">
    <name type="scientific">Gardnerella vaginalis</name>
    <dbReference type="NCBI Taxonomy" id="2702"/>
    <lineage>
        <taxon>Bacteria</taxon>
        <taxon>Bacillati</taxon>
        <taxon>Actinomycetota</taxon>
        <taxon>Actinomycetes</taxon>
        <taxon>Bifidobacteriales</taxon>
        <taxon>Bifidobacteriaceae</taxon>
        <taxon>Gardnerella</taxon>
    </lineage>
</organism>
<evidence type="ECO:0000313" key="6">
    <source>
        <dbReference type="Proteomes" id="UP001240561"/>
    </source>
</evidence>
<evidence type="ECO:0000313" key="2">
    <source>
        <dbReference type="EMBL" id="MDK6861362.1"/>
    </source>
</evidence>
<dbReference type="AlphaFoldDB" id="A0A0J8FDD8"/>
<dbReference type="Proteomes" id="UP001238969">
    <property type="component" value="Unassembled WGS sequence"/>
</dbReference>
<gene>
    <name evidence="3" type="ORF">CG405_01465</name>
    <name evidence="1" type="ORF">QP177_04690</name>
    <name evidence="2" type="ORF">QP355_01660</name>
</gene>
<evidence type="ECO:0000313" key="5">
    <source>
        <dbReference type="Proteomes" id="UP001238969"/>
    </source>
</evidence>
<dbReference type="RefSeq" id="WP_004114257.1">
    <property type="nucleotide sequence ID" value="NZ_CP033836.1"/>
</dbReference>
<reference evidence="3 4" key="1">
    <citation type="submission" date="2017-07" db="EMBL/GenBank/DDBJ databases">
        <title>A comparative genomics approach to explaining the enigmatic role of Gardnerella vaginalis in the vaginal microbiome.</title>
        <authorList>
            <person name="Vancuren S.J."/>
            <person name="Hill J.E."/>
        </authorList>
    </citation>
    <scope>NUCLEOTIDE SEQUENCE [LARGE SCALE GENOMIC DNA]</scope>
    <source>
        <strain evidence="3 4">WP023</strain>
    </source>
</reference>
<comment type="caution">
    <text evidence="3">The sequence shown here is derived from an EMBL/GenBank/DDBJ whole genome shotgun (WGS) entry which is preliminary data.</text>
</comment>
<accession>A0A0J8FDD8</accession>
<evidence type="ECO:0000313" key="4">
    <source>
        <dbReference type="Proteomes" id="UP000258379"/>
    </source>
</evidence>
<dbReference type="Proteomes" id="UP000258379">
    <property type="component" value="Unassembled WGS sequence"/>
</dbReference>
<dbReference type="EMBL" id="JASOGJ010000006">
    <property type="protein sequence ID" value="MDK6695862.1"/>
    <property type="molecule type" value="Genomic_DNA"/>
</dbReference>